<dbReference type="EMBL" id="AMZH03016947">
    <property type="protein sequence ID" value="RRT43715.1"/>
    <property type="molecule type" value="Genomic_DNA"/>
</dbReference>
<evidence type="ECO:0000313" key="3">
    <source>
        <dbReference type="Proteomes" id="UP000287651"/>
    </source>
</evidence>
<feature type="non-terminal residue" evidence="2">
    <location>
        <position position="103"/>
    </location>
</feature>
<protein>
    <submittedName>
        <fullName evidence="2">Uncharacterized protein</fullName>
    </submittedName>
</protein>
<dbReference type="AlphaFoldDB" id="A0A426XW41"/>
<evidence type="ECO:0000256" key="1">
    <source>
        <dbReference type="SAM" id="MobiDB-lite"/>
    </source>
</evidence>
<proteinExistence type="predicted"/>
<comment type="caution">
    <text evidence="2">The sequence shown here is derived from an EMBL/GenBank/DDBJ whole genome shotgun (WGS) entry which is preliminary data.</text>
</comment>
<sequence>MVKVSLPSGKTRTARYIPVWQLTGTWTGRYRAVALRSAVNGRFPSSMVDFRRRWSISAVCGRFKEKSTVSGRLRKKKERRRRGKEEEEEEEEEKYAATPPGGS</sequence>
<gene>
    <name evidence="2" type="ORF">B296_00056206</name>
</gene>
<feature type="region of interest" description="Disordered" evidence="1">
    <location>
        <begin position="69"/>
        <end position="103"/>
    </location>
</feature>
<evidence type="ECO:0000313" key="2">
    <source>
        <dbReference type="EMBL" id="RRT43715.1"/>
    </source>
</evidence>
<name>A0A426XW41_ENSVE</name>
<organism evidence="2 3">
    <name type="scientific">Ensete ventricosum</name>
    <name type="common">Abyssinian banana</name>
    <name type="synonym">Musa ensete</name>
    <dbReference type="NCBI Taxonomy" id="4639"/>
    <lineage>
        <taxon>Eukaryota</taxon>
        <taxon>Viridiplantae</taxon>
        <taxon>Streptophyta</taxon>
        <taxon>Embryophyta</taxon>
        <taxon>Tracheophyta</taxon>
        <taxon>Spermatophyta</taxon>
        <taxon>Magnoliopsida</taxon>
        <taxon>Liliopsida</taxon>
        <taxon>Zingiberales</taxon>
        <taxon>Musaceae</taxon>
        <taxon>Ensete</taxon>
    </lineage>
</organism>
<dbReference type="Proteomes" id="UP000287651">
    <property type="component" value="Unassembled WGS sequence"/>
</dbReference>
<accession>A0A426XW41</accession>
<reference evidence="2 3" key="1">
    <citation type="journal article" date="2014" name="Agronomy (Basel)">
        <title>A Draft Genome Sequence for Ensete ventricosum, the Drought-Tolerant Tree Against Hunger.</title>
        <authorList>
            <person name="Harrison J."/>
            <person name="Moore K.A."/>
            <person name="Paszkiewicz K."/>
            <person name="Jones T."/>
            <person name="Grant M."/>
            <person name="Ambacheew D."/>
            <person name="Muzemil S."/>
            <person name="Studholme D.J."/>
        </authorList>
    </citation>
    <scope>NUCLEOTIDE SEQUENCE [LARGE SCALE GENOMIC DNA]</scope>
</reference>
<feature type="compositionally biased region" description="Basic residues" evidence="1">
    <location>
        <begin position="72"/>
        <end position="82"/>
    </location>
</feature>